<dbReference type="InterPro" id="IPR016181">
    <property type="entry name" value="Acyl_CoA_acyltransferase"/>
</dbReference>
<keyword evidence="1 3" id="KW-0808">Transferase</keyword>
<reference evidence="3" key="1">
    <citation type="submission" date="2020-11" db="EMBL/GenBank/DDBJ databases">
        <title>Carbohydrate-dependent, anaerobic sulfur respiration: A novel catabolism in halophilic archaea.</title>
        <authorList>
            <person name="Sorokin D.Y."/>
            <person name="Messina E."/>
            <person name="Smedile F."/>
            <person name="La Cono V."/>
            <person name="Hallsworth J.E."/>
            <person name="Yakimov M.M."/>
        </authorList>
    </citation>
    <scope>NUCLEOTIDE SEQUENCE</scope>
    <source>
        <strain evidence="3">AArc-S</strain>
    </source>
</reference>
<organism evidence="3 4">
    <name type="scientific">Natranaeroarchaeum sulfidigenes</name>
    <dbReference type="NCBI Taxonomy" id="2784880"/>
    <lineage>
        <taxon>Archaea</taxon>
        <taxon>Methanobacteriati</taxon>
        <taxon>Methanobacteriota</taxon>
        <taxon>Stenosarchaea group</taxon>
        <taxon>Halobacteria</taxon>
        <taxon>Halobacteriales</taxon>
        <taxon>Natronoarchaeaceae</taxon>
        <taxon>Natranaeroarchaeum</taxon>
    </lineage>
</organism>
<evidence type="ECO:0000256" key="1">
    <source>
        <dbReference type="ARBA" id="ARBA00022679"/>
    </source>
</evidence>
<keyword evidence="4" id="KW-1185">Reference proteome</keyword>
<protein>
    <submittedName>
        <fullName evidence="3">Acetyltransferase (GNAT) family</fullName>
    </submittedName>
</protein>
<gene>
    <name evidence="3" type="primary">wecD2</name>
    <name evidence="3" type="ORF">AArcS_0359</name>
</gene>
<dbReference type="PANTHER" id="PTHR13947:SF37">
    <property type="entry name" value="LD18367P"/>
    <property type="match status" value="1"/>
</dbReference>
<accession>A0A897MRJ3</accession>
<dbReference type="SUPFAM" id="SSF55729">
    <property type="entry name" value="Acyl-CoA N-acyltransferases (Nat)"/>
    <property type="match status" value="1"/>
</dbReference>
<dbReference type="InterPro" id="IPR000182">
    <property type="entry name" value="GNAT_dom"/>
</dbReference>
<dbReference type="EMBL" id="CP064786">
    <property type="protein sequence ID" value="QSG01589.1"/>
    <property type="molecule type" value="Genomic_DNA"/>
</dbReference>
<evidence type="ECO:0000259" key="2">
    <source>
        <dbReference type="PROSITE" id="PS51186"/>
    </source>
</evidence>
<dbReference type="PANTHER" id="PTHR13947">
    <property type="entry name" value="GNAT FAMILY N-ACETYLTRANSFERASE"/>
    <property type="match status" value="1"/>
</dbReference>
<dbReference type="Proteomes" id="UP000663586">
    <property type="component" value="Chromosome"/>
</dbReference>
<name>A0A897MRJ3_9EURY</name>
<dbReference type="KEGG" id="hara:AArcS_0359"/>
<feature type="domain" description="N-acetyltransferase" evidence="2">
    <location>
        <begin position="8"/>
        <end position="157"/>
    </location>
</feature>
<proteinExistence type="predicted"/>
<dbReference type="Pfam" id="PF00583">
    <property type="entry name" value="Acetyltransf_1"/>
    <property type="match status" value="1"/>
</dbReference>
<dbReference type="InterPro" id="IPR050769">
    <property type="entry name" value="NAT_camello-type"/>
</dbReference>
<sequence>MVSDSWRAAYAELLPPDALSFIGDEERFLPAASLDRVIEMDELWFLVAVIDGTVVGEIQFATGSETHSFVAPDEGETQLQSLYVDPDHWRAGVGSALVASGIERLDDDAAAVLVEVLSENATGRRFYRSEGFERIGERVLELFGIPYPSTIMRRPLGAVQ</sequence>
<evidence type="ECO:0000313" key="3">
    <source>
        <dbReference type="EMBL" id="QSG01589.1"/>
    </source>
</evidence>
<dbReference type="CDD" id="cd04301">
    <property type="entry name" value="NAT_SF"/>
    <property type="match status" value="1"/>
</dbReference>
<evidence type="ECO:0000313" key="4">
    <source>
        <dbReference type="Proteomes" id="UP000663586"/>
    </source>
</evidence>
<dbReference type="PROSITE" id="PS51186">
    <property type="entry name" value="GNAT"/>
    <property type="match status" value="1"/>
</dbReference>
<dbReference type="Gene3D" id="3.40.630.30">
    <property type="match status" value="1"/>
</dbReference>
<dbReference type="AlphaFoldDB" id="A0A897MRJ3"/>
<dbReference type="GO" id="GO:0008080">
    <property type="term" value="F:N-acetyltransferase activity"/>
    <property type="evidence" value="ECO:0007669"/>
    <property type="project" value="InterPro"/>
</dbReference>